<organism evidence="2 3">
    <name type="scientific">Phoenix dactylifera</name>
    <name type="common">Date palm</name>
    <dbReference type="NCBI Taxonomy" id="42345"/>
    <lineage>
        <taxon>Eukaryota</taxon>
        <taxon>Viridiplantae</taxon>
        <taxon>Streptophyta</taxon>
        <taxon>Embryophyta</taxon>
        <taxon>Tracheophyta</taxon>
        <taxon>Spermatophyta</taxon>
        <taxon>Magnoliopsida</taxon>
        <taxon>Liliopsida</taxon>
        <taxon>Arecaceae</taxon>
        <taxon>Coryphoideae</taxon>
        <taxon>Phoeniceae</taxon>
        <taxon>Phoenix</taxon>
    </lineage>
</organism>
<evidence type="ECO:0000256" key="1">
    <source>
        <dbReference type="SAM" id="MobiDB-lite"/>
    </source>
</evidence>
<sequence length="204" mass="22255">MLSKNKRIRKTHSGNPPKSAAMADSSERKCSLKLSLFVGRAESFASEPTTARSPRCFDDGAVGLGIVAAMSKAVGDARAPALSRTEPIPILPARPPTPAKQREPTARDEELSESYTCVTSHVRGNPVTERVYFGDGFRGVDGNYRRSSEVFFESPLRPPPPTGDRVLEPLLSVPEGASWARCFHVQRRESLLQCGMSMPANSKR</sequence>
<keyword evidence="2" id="KW-1185">Reference proteome</keyword>
<reference evidence="2" key="1">
    <citation type="journal article" date="2019" name="Nat. Commun.">
        <title>Genome-wide association mapping of date palm fruit traits.</title>
        <authorList>
            <person name="Hazzouri K.M."/>
            <person name="Gros-Balthazard M."/>
            <person name="Flowers J.M."/>
            <person name="Copetti D."/>
            <person name="Lemansour A."/>
            <person name="Lebrun M."/>
            <person name="Masmoudi K."/>
            <person name="Ferrand S."/>
            <person name="Dhar M.I."/>
            <person name="Fresquez Z.A."/>
            <person name="Rosas U."/>
            <person name="Zhang J."/>
            <person name="Talag J."/>
            <person name="Lee S."/>
            <person name="Kudrna D."/>
            <person name="Powell R.F."/>
            <person name="Leitch I.J."/>
            <person name="Krueger R.R."/>
            <person name="Wing R.A."/>
            <person name="Amiri K.M.A."/>
            <person name="Purugganan M.D."/>
        </authorList>
    </citation>
    <scope>NUCLEOTIDE SEQUENCE [LARGE SCALE GENOMIC DNA]</scope>
    <source>
        <strain evidence="2">cv. Khalas</strain>
    </source>
</reference>
<feature type="compositionally biased region" description="Basic residues" evidence="1">
    <location>
        <begin position="1"/>
        <end position="12"/>
    </location>
</feature>
<feature type="region of interest" description="Disordered" evidence="1">
    <location>
        <begin position="1"/>
        <end position="27"/>
    </location>
</feature>
<feature type="compositionally biased region" description="Basic and acidic residues" evidence="1">
    <location>
        <begin position="100"/>
        <end position="109"/>
    </location>
</feature>
<proteinExistence type="predicted"/>
<evidence type="ECO:0000313" key="2">
    <source>
        <dbReference type="Proteomes" id="UP000228380"/>
    </source>
</evidence>
<dbReference type="InterPro" id="IPR044604">
    <property type="entry name" value="FLZ12/13/14"/>
</dbReference>
<gene>
    <name evidence="3" type="primary">LOC103713134</name>
</gene>
<dbReference type="PANTHER" id="PTHR47208:SF1">
    <property type="entry name" value="OS02G0174800 PROTEIN"/>
    <property type="match status" value="1"/>
</dbReference>
<dbReference type="GeneID" id="103713134"/>
<accession>A0A8B7CFP8</accession>
<feature type="compositionally biased region" description="Pro residues" evidence="1">
    <location>
        <begin position="89"/>
        <end position="98"/>
    </location>
</feature>
<dbReference type="PANTHER" id="PTHR47208">
    <property type="entry name" value="OS02G0174800 PROTEIN"/>
    <property type="match status" value="1"/>
</dbReference>
<dbReference type="RefSeq" id="XP_008798176.2">
    <property type="nucleotide sequence ID" value="XM_008799954.4"/>
</dbReference>
<feature type="region of interest" description="Disordered" evidence="1">
    <location>
        <begin position="86"/>
        <end position="114"/>
    </location>
</feature>
<dbReference type="AlphaFoldDB" id="A0A8B7CFP8"/>
<dbReference type="Proteomes" id="UP000228380">
    <property type="component" value="Chromosome 9"/>
</dbReference>
<evidence type="ECO:0000313" key="3">
    <source>
        <dbReference type="RefSeq" id="XP_008798176.2"/>
    </source>
</evidence>
<reference evidence="3" key="2">
    <citation type="submission" date="2025-08" db="UniProtKB">
        <authorList>
            <consortium name="RefSeq"/>
        </authorList>
    </citation>
    <scope>IDENTIFICATION</scope>
    <source>
        <tissue evidence="3">Young leaves</tissue>
    </source>
</reference>
<name>A0A8B7CFP8_PHODC</name>
<protein>
    <submittedName>
        <fullName evidence="3">Uncharacterized protein LOC103713134</fullName>
    </submittedName>
</protein>
<dbReference type="KEGG" id="pda:103713134"/>
<dbReference type="OrthoDB" id="828272at2759"/>